<keyword evidence="1" id="KW-1133">Transmembrane helix</keyword>
<dbReference type="PANTHER" id="PTHR30503:SF3">
    <property type="entry name" value="INNER MEMBRANE PROTEIN YEDI"/>
    <property type="match status" value="1"/>
</dbReference>
<dbReference type="Pfam" id="PF05661">
    <property type="entry name" value="DUF808"/>
    <property type="match status" value="1"/>
</dbReference>
<feature type="transmembrane region" description="Helical" evidence="1">
    <location>
        <begin position="170"/>
        <end position="193"/>
    </location>
</feature>
<evidence type="ECO:0000256" key="1">
    <source>
        <dbReference type="SAM" id="Phobius"/>
    </source>
</evidence>
<organism evidence="2 3">
    <name type="scientific">Glutamicibacter arilaitensis</name>
    <dbReference type="NCBI Taxonomy" id="256701"/>
    <lineage>
        <taxon>Bacteria</taxon>
        <taxon>Bacillati</taxon>
        <taxon>Actinomycetota</taxon>
        <taxon>Actinomycetes</taxon>
        <taxon>Micrococcales</taxon>
        <taxon>Micrococcaceae</taxon>
        <taxon>Glutamicibacter</taxon>
    </lineage>
</organism>
<dbReference type="AlphaFoldDB" id="A0A2N7RZD7"/>
<evidence type="ECO:0000313" key="3">
    <source>
        <dbReference type="Proteomes" id="UP000235739"/>
    </source>
</evidence>
<reference evidence="2 3" key="1">
    <citation type="journal article" date="2017" name="Elife">
        <title>Extensive horizontal gene transfer in cheese-associated bacteria.</title>
        <authorList>
            <person name="Bonham K.S."/>
            <person name="Wolfe B.E."/>
            <person name="Dutton R.J."/>
        </authorList>
    </citation>
    <scope>NUCLEOTIDE SEQUENCE [LARGE SCALE GENOMIC DNA]</scope>
    <source>
        <strain evidence="2 3">JB182</strain>
    </source>
</reference>
<dbReference type="GO" id="GO:0005886">
    <property type="term" value="C:plasma membrane"/>
    <property type="evidence" value="ECO:0007669"/>
    <property type="project" value="TreeGrafter"/>
</dbReference>
<proteinExistence type="predicted"/>
<evidence type="ECO:0000313" key="2">
    <source>
        <dbReference type="EMBL" id="PMQ19256.1"/>
    </source>
</evidence>
<keyword evidence="1" id="KW-0812">Transmembrane</keyword>
<feature type="transmembrane region" description="Helical" evidence="1">
    <location>
        <begin position="214"/>
        <end position="237"/>
    </location>
</feature>
<dbReference type="RefSeq" id="WP_013347922.1">
    <property type="nucleotide sequence ID" value="NZ_JABUYH010000043.1"/>
</dbReference>
<dbReference type="OMA" id="VLWAITK"/>
<dbReference type="PIRSF" id="PIRSF016660">
    <property type="entry name" value="YedI"/>
    <property type="match status" value="1"/>
</dbReference>
<feature type="transmembrane region" description="Helical" evidence="1">
    <location>
        <begin position="76"/>
        <end position="107"/>
    </location>
</feature>
<sequence>MAGGLAALLDDVAALVKVTAASLDDIALGAGKASTKALGVVVDDAAVTPQYVDGISPKRELPIIWKIAKGSLRNKLLFILPVALLLSTFAPWALTPILMLGGAYLVFEGAEKLMEAFGWIKHHGVELEGKDRDEKAIIGSAVRTDLVLSAEILVISLNEVADQPFLMRTAILLVVAIMMTVVVYGAVGLIVKMDDIGLRLAAKPRELSQKIGRGLVKAMPIVMSVLSKVGVVAMLWVGGHLLLVGMDELGWHAPYGFVHHMELLVHDATGQAGAVLGWLVNTAFSCLAGFIMGTVITVIILGIKKLRHKGKAETAH</sequence>
<gene>
    <name evidence="2" type="ORF">CIK84_11100</name>
</gene>
<dbReference type="Proteomes" id="UP000235739">
    <property type="component" value="Unassembled WGS sequence"/>
</dbReference>
<comment type="caution">
    <text evidence="2">The sequence shown here is derived from an EMBL/GenBank/DDBJ whole genome shotgun (WGS) entry which is preliminary data.</text>
</comment>
<feature type="transmembrane region" description="Helical" evidence="1">
    <location>
        <begin position="278"/>
        <end position="303"/>
    </location>
</feature>
<accession>A0A2N7RZD7</accession>
<dbReference type="GeneID" id="303184172"/>
<dbReference type="PANTHER" id="PTHR30503">
    <property type="entry name" value="INNER MEMBRANE PROTEIN YEDI"/>
    <property type="match status" value="1"/>
</dbReference>
<name>A0A2N7RZD7_9MICC</name>
<dbReference type="InterPro" id="IPR008526">
    <property type="entry name" value="YedI"/>
</dbReference>
<protein>
    <submittedName>
        <fullName evidence="2">DUF808 domain-containing protein</fullName>
    </submittedName>
</protein>
<keyword evidence="1" id="KW-0472">Membrane</keyword>
<dbReference type="EMBL" id="PNQX01000002">
    <property type="protein sequence ID" value="PMQ19256.1"/>
    <property type="molecule type" value="Genomic_DNA"/>
</dbReference>